<feature type="coiled-coil region" evidence="1">
    <location>
        <begin position="8"/>
        <end position="60"/>
    </location>
</feature>
<proteinExistence type="predicted"/>
<keyword evidence="1" id="KW-0175">Coiled coil</keyword>
<evidence type="ECO:0000313" key="3">
    <source>
        <dbReference type="EMBL" id="GLS24362.1"/>
    </source>
</evidence>
<accession>A0AA37T385</accession>
<organism evidence="3 4">
    <name type="scientific">Marinibactrum halimedae</name>
    <dbReference type="NCBI Taxonomy" id="1444977"/>
    <lineage>
        <taxon>Bacteria</taxon>
        <taxon>Pseudomonadati</taxon>
        <taxon>Pseudomonadota</taxon>
        <taxon>Gammaproteobacteria</taxon>
        <taxon>Cellvibrionales</taxon>
        <taxon>Cellvibrionaceae</taxon>
        <taxon>Marinibactrum</taxon>
    </lineage>
</organism>
<feature type="coiled-coil region" evidence="1">
    <location>
        <begin position="129"/>
        <end position="167"/>
    </location>
</feature>
<feature type="compositionally biased region" description="Basic and acidic residues" evidence="2">
    <location>
        <begin position="320"/>
        <end position="338"/>
    </location>
</feature>
<dbReference type="EMBL" id="BSPD01000002">
    <property type="protein sequence ID" value="GLS24362.1"/>
    <property type="molecule type" value="Genomic_DNA"/>
</dbReference>
<comment type="caution">
    <text evidence="3">The sequence shown here is derived from an EMBL/GenBank/DDBJ whole genome shotgun (WGS) entry which is preliminary data.</text>
</comment>
<keyword evidence="4" id="KW-1185">Reference proteome</keyword>
<protein>
    <submittedName>
        <fullName evidence="3">Uncharacterized protein</fullName>
    </submittedName>
</protein>
<evidence type="ECO:0000256" key="2">
    <source>
        <dbReference type="SAM" id="MobiDB-lite"/>
    </source>
</evidence>
<dbReference type="AlphaFoldDB" id="A0AA37T385"/>
<dbReference type="RefSeq" id="WP_232594866.1">
    <property type="nucleotide sequence ID" value="NZ_BSPD01000002.1"/>
</dbReference>
<gene>
    <name evidence="3" type="ORF">GCM10007877_00730</name>
</gene>
<evidence type="ECO:0000256" key="1">
    <source>
        <dbReference type="SAM" id="Coils"/>
    </source>
</evidence>
<reference evidence="3 4" key="1">
    <citation type="journal article" date="2014" name="Int. J. Syst. Evol. Microbiol.">
        <title>Complete genome sequence of Corynebacterium casei LMG S-19264T (=DSM 44701T), isolated from a smear-ripened cheese.</title>
        <authorList>
            <consortium name="US DOE Joint Genome Institute (JGI-PGF)"/>
            <person name="Walter F."/>
            <person name="Albersmeier A."/>
            <person name="Kalinowski J."/>
            <person name="Ruckert C."/>
        </authorList>
    </citation>
    <scope>NUCLEOTIDE SEQUENCE [LARGE SCALE GENOMIC DNA]</scope>
    <source>
        <strain evidence="3 4">NBRC 110095</strain>
    </source>
</reference>
<name>A0AA37T385_9GAMM</name>
<sequence length="393" mass="47124">MIEDDFDYTSWEDELEDFNKEAKAEDNKFRKLREKQSPELRKLIRERELLERRLAQLTSHADGHGEQREGDARFQAMYPIQTHTVESRIEERRLKRRDERKKFQEKRLLEADHVKKIKEKQEKLKQDFLKRESMRRNRIKNKYEQALAEKREQIAALRRKIQAAEKKNYEKWEERQALFKRLKGREDKLKRLVQQKRLRSLEDMKQRLLKKKRLKDSELGKSYSKVKDKFQNYKNRGKEYKSLAREAKSIISKPSKGGLERQLIQQLDRKLASTSEISPSEAEAIKQNIANDPMVGEISKYYDMAEKANQVQALMGKAKALADKRKKSNEEARLDNRRRLSAQSLKEKNDAEKSQEMWDRRREAQKGAILAEKKREKRLEERREARRRERQGG</sequence>
<feature type="region of interest" description="Disordered" evidence="2">
    <location>
        <begin position="319"/>
        <end position="393"/>
    </location>
</feature>
<dbReference type="Proteomes" id="UP001156870">
    <property type="component" value="Unassembled WGS sequence"/>
</dbReference>
<evidence type="ECO:0000313" key="4">
    <source>
        <dbReference type="Proteomes" id="UP001156870"/>
    </source>
</evidence>
<feature type="compositionally biased region" description="Basic and acidic residues" evidence="2">
    <location>
        <begin position="345"/>
        <end position="393"/>
    </location>
</feature>